<protein>
    <submittedName>
        <fullName evidence="1">Uncharacterized protein</fullName>
    </submittedName>
</protein>
<comment type="caution">
    <text evidence="1">The sequence shown here is derived from an EMBL/GenBank/DDBJ whole genome shotgun (WGS) entry which is preliminary data.</text>
</comment>
<dbReference type="Proteomes" id="UP000018227">
    <property type="component" value="Unassembled WGS sequence"/>
</dbReference>
<sequence>MVNKNLSEGCASYGREVCLTAPLEHEVCANSHFIVNKRFGGKRFVKSS</sequence>
<accession>V2XYT6</accession>
<keyword evidence="2" id="KW-1185">Reference proteome</keyword>
<evidence type="ECO:0000313" key="2">
    <source>
        <dbReference type="Proteomes" id="UP000018227"/>
    </source>
</evidence>
<dbReference type="AlphaFoldDB" id="V2XYT6"/>
<evidence type="ECO:0000313" key="1">
    <source>
        <dbReference type="EMBL" id="ESL01903.1"/>
    </source>
</evidence>
<gene>
    <name evidence="1" type="ORF">GCWU0000282_002721</name>
</gene>
<dbReference type="STRING" id="592026.GCWU0000282_002721"/>
<organism evidence="1 2">
    <name type="scientific">Catonella morbi ATCC 51271</name>
    <dbReference type="NCBI Taxonomy" id="592026"/>
    <lineage>
        <taxon>Bacteria</taxon>
        <taxon>Bacillati</taxon>
        <taxon>Bacillota</taxon>
        <taxon>Clostridia</taxon>
        <taxon>Lachnospirales</taxon>
        <taxon>Lachnospiraceae</taxon>
        <taxon>Catonella</taxon>
    </lineage>
</organism>
<proteinExistence type="predicted"/>
<dbReference type="EMBL" id="ACIL03000017">
    <property type="protein sequence ID" value="ESL01903.1"/>
    <property type="molecule type" value="Genomic_DNA"/>
</dbReference>
<reference evidence="1 2" key="1">
    <citation type="submission" date="2013-06" db="EMBL/GenBank/DDBJ databases">
        <authorList>
            <person name="Weinstock G."/>
            <person name="Sodergren E."/>
            <person name="Clifton S."/>
            <person name="Fulton L."/>
            <person name="Fulton B."/>
            <person name="Courtney L."/>
            <person name="Fronick C."/>
            <person name="Harrison M."/>
            <person name="Strong C."/>
            <person name="Farmer C."/>
            <person name="Delahaunty K."/>
            <person name="Markovic C."/>
            <person name="Hall O."/>
            <person name="Minx P."/>
            <person name="Tomlinson C."/>
            <person name="Mitreva M."/>
            <person name="Nelson J."/>
            <person name="Hou S."/>
            <person name="Wollam A."/>
            <person name="Pepin K.H."/>
            <person name="Johnson M."/>
            <person name="Bhonagiri V."/>
            <person name="Nash W.E."/>
            <person name="Warren W."/>
            <person name="Chinwalla A."/>
            <person name="Mardis E.R."/>
            <person name="Wilson R.K."/>
        </authorList>
    </citation>
    <scope>NUCLEOTIDE SEQUENCE [LARGE SCALE GENOMIC DNA]</scope>
    <source>
        <strain evidence="1 2">ATCC 51271</strain>
    </source>
</reference>
<dbReference type="HOGENOM" id="CLU_3150841_0_0_9"/>
<name>V2XYT6_9FIRM</name>